<dbReference type="SUPFAM" id="SSF50022">
    <property type="entry name" value="ISP domain"/>
    <property type="match status" value="1"/>
</dbReference>
<dbReference type="Pfam" id="PF13806">
    <property type="entry name" value="Rieske_2"/>
    <property type="match status" value="1"/>
</dbReference>
<dbReference type="CDD" id="cd03529">
    <property type="entry name" value="Rieske_NirD"/>
    <property type="match status" value="1"/>
</dbReference>
<dbReference type="PANTHER" id="PTHR40562:SF1">
    <property type="entry name" value="NITRITE REDUCTASE (NADH) SMALL SUBUNIT"/>
    <property type="match status" value="1"/>
</dbReference>
<dbReference type="RefSeq" id="WP_338294663.1">
    <property type="nucleotide sequence ID" value="NZ_AP027272.1"/>
</dbReference>
<evidence type="ECO:0000313" key="5">
    <source>
        <dbReference type="Proteomes" id="UP001333710"/>
    </source>
</evidence>
<dbReference type="GO" id="GO:0042128">
    <property type="term" value="P:nitrate assimilation"/>
    <property type="evidence" value="ECO:0007669"/>
    <property type="project" value="UniProtKB-KW"/>
</dbReference>
<evidence type="ECO:0000256" key="2">
    <source>
        <dbReference type="ARBA" id="ARBA00023063"/>
    </source>
</evidence>
<feature type="domain" description="Rieske-like [2Fe-2S]" evidence="3">
    <location>
        <begin position="2"/>
        <end position="108"/>
    </location>
</feature>
<keyword evidence="1" id="KW-0560">Oxidoreductase</keyword>
<dbReference type="Gene3D" id="2.102.10.10">
    <property type="entry name" value="Rieske [2Fe-2S] iron-sulphur domain"/>
    <property type="match status" value="1"/>
</dbReference>
<accession>A0AA48KUH8</accession>
<dbReference type="NCBIfam" id="TIGR02378">
    <property type="entry name" value="nirD_assim_sml"/>
    <property type="match status" value="1"/>
</dbReference>
<evidence type="ECO:0000259" key="3">
    <source>
        <dbReference type="Pfam" id="PF13806"/>
    </source>
</evidence>
<dbReference type="KEGG" id="pmaw:MACH26_41200"/>
<dbReference type="InterPro" id="IPR017881">
    <property type="entry name" value="NirD"/>
</dbReference>
<dbReference type="GO" id="GO:0051537">
    <property type="term" value="F:2 iron, 2 sulfur cluster binding"/>
    <property type="evidence" value="ECO:0007669"/>
    <property type="project" value="InterPro"/>
</dbReference>
<gene>
    <name evidence="4" type="primary">nirD-2</name>
    <name evidence="4" type="ORF">MACH26_41200</name>
</gene>
<dbReference type="PROSITE" id="PS51300">
    <property type="entry name" value="NIRD"/>
    <property type="match status" value="1"/>
</dbReference>
<reference evidence="4" key="1">
    <citation type="submission" date="2023-01" db="EMBL/GenBank/DDBJ databases">
        <title>Complete genome sequence of Planctobacterium marinum strain Dej080120_11.</title>
        <authorList>
            <person name="Ueki S."/>
            <person name="Maruyama F."/>
        </authorList>
    </citation>
    <scope>NUCLEOTIDE SEQUENCE</scope>
    <source>
        <strain evidence="4">Dej080120_11</strain>
    </source>
</reference>
<dbReference type="GO" id="GO:0008942">
    <property type="term" value="F:nitrite reductase [NAD(P)H] activity"/>
    <property type="evidence" value="ECO:0007669"/>
    <property type="project" value="InterPro"/>
</dbReference>
<name>A0AA48KUH8_9ALTE</name>
<dbReference type="AlphaFoldDB" id="A0AA48KUH8"/>
<dbReference type="Proteomes" id="UP001333710">
    <property type="component" value="Chromosome"/>
</dbReference>
<keyword evidence="2" id="KW-0534">Nitrate assimilation</keyword>
<dbReference type="PANTHER" id="PTHR40562">
    <property type="match status" value="1"/>
</dbReference>
<dbReference type="EMBL" id="AP027272">
    <property type="protein sequence ID" value="BDX08599.1"/>
    <property type="molecule type" value="Genomic_DNA"/>
</dbReference>
<evidence type="ECO:0000313" key="4">
    <source>
        <dbReference type="EMBL" id="BDX08599.1"/>
    </source>
</evidence>
<keyword evidence="5" id="KW-1185">Reference proteome</keyword>
<dbReference type="InterPro" id="IPR036922">
    <property type="entry name" value="Rieske_2Fe-2S_sf"/>
</dbReference>
<sequence>MNWLPLCHLNDLIDNAGVCAKVKDLQVALFKFQIDGEAQYFATGNWDPIGEANVMSRGILGSLQEELVVASPLYKQHYSLKTGQCLEDESKQIPVYPVRVVGEQLEIQA</sequence>
<evidence type="ECO:0000256" key="1">
    <source>
        <dbReference type="ARBA" id="ARBA00023002"/>
    </source>
</evidence>
<organism evidence="4 5">
    <name type="scientific">Planctobacterium marinum</name>
    <dbReference type="NCBI Taxonomy" id="1631968"/>
    <lineage>
        <taxon>Bacteria</taxon>
        <taxon>Pseudomonadati</taxon>
        <taxon>Pseudomonadota</taxon>
        <taxon>Gammaproteobacteria</taxon>
        <taxon>Alteromonadales</taxon>
        <taxon>Alteromonadaceae</taxon>
        <taxon>Planctobacterium</taxon>
    </lineage>
</organism>
<protein>
    <submittedName>
        <fullName evidence="4">Nitrite reductase small subunit</fullName>
    </submittedName>
</protein>
<dbReference type="InterPro" id="IPR012748">
    <property type="entry name" value="Rieske-like_NirD"/>
</dbReference>
<proteinExistence type="predicted"/>